<dbReference type="GO" id="GO:0004665">
    <property type="term" value="F:prephenate dehydrogenase (NADP+) activity"/>
    <property type="evidence" value="ECO:0007669"/>
    <property type="project" value="InterPro"/>
</dbReference>
<dbReference type="SUPFAM" id="SSF51735">
    <property type="entry name" value="NAD(P)-binding Rossmann-fold domains"/>
    <property type="match status" value="1"/>
</dbReference>
<gene>
    <name evidence="3" type="ORF">GCM10009039_10350</name>
</gene>
<evidence type="ECO:0000313" key="4">
    <source>
        <dbReference type="Proteomes" id="UP000607197"/>
    </source>
</evidence>
<reference evidence="3" key="2">
    <citation type="submission" date="2020-09" db="EMBL/GenBank/DDBJ databases">
        <authorList>
            <person name="Sun Q."/>
            <person name="Ohkuma M."/>
        </authorList>
    </citation>
    <scope>NUCLEOTIDE SEQUENCE</scope>
    <source>
        <strain evidence="3">JCM 19596</strain>
    </source>
</reference>
<dbReference type="GO" id="GO:0006571">
    <property type="term" value="P:tyrosine biosynthetic process"/>
    <property type="evidence" value="ECO:0007669"/>
    <property type="project" value="InterPro"/>
</dbReference>
<dbReference type="Gene3D" id="3.40.50.720">
    <property type="entry name" value="NAD(P)-binding Rossmann-like Domain"/>
    <property type="match status" value="1"/>
</dbReference>
<dbReference type="OrthoDB" id="24743at2157"/>
<dbReference type="PANTHER" id="PTHR21363:SF0">
    <property type="entry name" value="PREPHENATE DEHYDROGENASE [NADP(+)]"/>
    <property type="match status" value="1"/>
</dbReference>
<feature type="domain" description="Prephenate/arogenate dehydrogenase" evidence="2">
    <location>
        <begin position="1"/>
        <end position="243"/>
    </location>
</feature>
<dbReference type="PANTHER" id="PTHR21363">
    <property type="entry name" value="PREPHENATE DEHYDROGENASE"/>
    <property type="match status" value="1"/>
</dbReference>
<dbReference type="Gene3D" id="1.10.3660.10">
    <property type="entry name" value="6-phosphogluconate dehydrogenase C-terminal like domain"/>
    <property type="match status" value="1"/>
</dbReference>
<keyword evidence="4" id="KW-1185">Reference proteome</keyword>
<dbReference type="AlphaFoldDB" id="A0A830FGX2"/>
<dbReference type="SUPFAM" id="SSF48179">
    <property type="entry name" value="6-phosphogluconate dehydrogenase C-terminal domain-like"/>
    <property type="match status" value="1"/>
</dbReference>
<protein>
    <submittedName>
        <fullName evidence="3">Prephenate dehydrogenase</fullName>
    </submittedName>
</protein>
<organism evidence="3 4">
    <name type="scientific">Halocalculus aciditolerans</name>
    <dbReference type="NCBI Taxonomy" id="1383812"/>
    <lineage>
        <taxon>Archaea</taxon>
        <taxon>Methanobacteriati</taxon>
        <taxon>Methanobacteriota</taxon>
        <taxon>Stenosarchaea group</taxon>
        <taxon>Halobacteria</taxon>
        <taxon>Halobacteriales</taxon>
        <taxon>Halobacteriaceae</taxon>
        <taxon>Halocalculus</taxon>
    </lineage>
</organism>
<comment type="caution">
    <text evidence="3">The sequence shown here is derived from an EMBL/GenBank/DDBJ whole genome shotgun (WGS) entry which is preliminary data.</text>
</comment>
<keyword evidence="1" id="KW-0560">Oxidoreductase</keyword>
<dbReference type="InterPro" id="IPR036291">
    <property type="entry name" value="NAD(P)-bd_dom_sf"/>
</dbReference>
<dbReference type="GO" id="GO:0008977">
    <property type="term" value="F:prephenate dehydrogenase (NAD+) activity"/>
    <property type="evidence" value="ECO:0007669"/>
    <property type="project" value="InterPro"/>
</dbReference>
<dbReference type="InterPro" id="IPR003099">
    <property type="entry name" value="Prephen_DH"/>
</dbReference>
<dbReference type="RefSeq" id="WP_188976516.1">
    <property type="nucleotide sequence ID" value="NZ_BMPG01000001.1"/>
</dbReference>
<evidence type="ECO:0000259" key="2">
    <source>
        <dbReference type="PROSITE" id="PS51176"/>
    </source>
</evidence>
<evidence type="ECO:0000256" key="1">
    <source>
        <dbReference type="ARBA" id="ARBA00023002"/>
    </source>
</evidence>
<reference evidence="3" key="1">
    <citation type="journal article" date="2014" name="Int. J. Syst. Evol. Microbiol.">
        <title>Complete genome sequence of Corynebacterium casei LMG S-19264T (=DSM 44701T), isolated from a smear-ripened cheese.</title>
        <authorList>
            <consortium name="US DOE Joint Genome Institute (JGI-PGF)"/>
            <person name="Walter F."/>
            <person name="Albersmeier A."/>
            <person name="Kalinowski J."/>
            <person name="Ruckert C."/>
        </authorList>
    </citation>
    <scope>NUCLEOTIDE SEQUENCE</scope>
    <source>
        <strain evidence="3">JCM 19596</strain>
    </source>
</reference>
<accession>A0A830FGX2</accession>
<evidence type="ECO:0000313" key="3">
    <source>
        <dbReference type="EMBL" id="GGL54109.1"/>
    </source>
</evidence>
<dbReference type="GO" id="GO:0070403">
    <property type="term" value="F:NAD+ binding"/>
    <property type="evidence" value="ECO:0007669"/>
    <property type="project" value="TreeGrafter"/>
</dbReference>
<sequence length="243" mass="24947">MEVLVVGAGEMGRWFADAVDAPVAFADADRDAAEAAASALDARVVPLDGEESFGVVCIAVPMSAAVDAIEAHAPRAQQAVVDVTGRMAEPLAAMARVAPARERVSFHPLFAGEHAPGRIAVAAGAPGPATDGVRRDLDAAGNELVDIDPGEHDEAMQTIQGRTHAAILAFGLAADDVPDDLATPVYEELVGVLDRVGGGNPEVYREIQSVFGGASEVAAAAERLAAAVDDPEAFAEVYDDAGR</sequence>
<name>A0A830FGX2_9EURY</name>
<dbReference type="Proteomes" id="UP000607197">
    <property type="component" value="Unassembled WGS sequence"/>
</dbReference>
<proteinExistence type="predicted"/>
<dbReference type="InterPro" id="IPR008927">
    <property type="entry name" value="6-PGluconate_DH-like_C_sf"/>
</dbReference>
<dbReference type="PROSITE" id="PS51176">
    <property type="entry name" value="PDH_ADH"/>
    <property type="match status" value="1"/>
</dbReference>
<dbReference type="EMBL" id="BMPG01000001">
    <property type="protein sequence ID" value="GGL54109.1"/>
    <property type="molecule type" value="Genomic_DNA"/>
</dbReference>
<dbReference type="InterPro" id="IPR050812">
    <property type="entry name" value="Preph/Arog_dehydrog"/>
</dbReference>